<dbReference type="EMBL" id="JAIRAU010000035">
    <property type="protein sequence ID" value="MBZ5712823.1"/>
    <property type="molecule type" value="Genomic_DNA"/>
</dbReference>
<evidence type="ECO:0008006" key="4">
    <source>
        <dbReference type="Google" id="ProtNLM"/>
    </source>
</evidence>
<dbReference type="RefSeq" id="WP_224194577.1">
    <property type="nucleotide sequence ID" value="NZ_JAIRAU010000035.1"/>
</dbReference>
<keyword evidence="1" id="KW-1133">Transmembrane helix</keyword>
<gene>
    <name evidence="2" type="ORF">K7C98_26570</name>
</gene>
<name>A0ABS7TX32_9BACT</name>
<feature type="transmembrane region" description="Helical" evidence="1">
    <location>
        <begin position="110"/>
        <end position="129"/>
    </location>
</feature>
<keyword evidence="3" id="KW-1185">Reference proteome</keyword>
<accession>A0ABS7TX32</accession>
<keyword evidence="1" id="KW-0812">Transmembrane</keyword>
<feature type="transmembrane region" description="Helical" evidence="1">
    <location>
        <begin position="70"/>
        <end position="90"/>
    </location>
</feature>
<protein>
    <recommendedName>
        <fullName evidence="4">Zinc ribbon domain-containing protein</fullName>
    </recommendedName>
</protein>
<evidence type="ECO:0000256" key="1">
    <source>
        <dbReference type="SAM" id="Phobius"/>
    </source>
</evidence>
<sequence length="237" mass="24872">MSLAILRCERCGAAAPLRAAASVDCRHCGAQVPIPHEWQVAAEAHEAEARVRREVEPRWRRLSSKVGREITAVAMTLLFVLPPLCTWLAQSRLSPPPAPVENLGFVAFPALLPGALLWLWAATVDATVLRVRRALRARDDGPAGALACRSCGAPLAPEPDAPATTCLYCGTDSVVRDLPAASASVAARDQALRTLAEAARVLRRRRVNLGLGVAVLGLGVAAIVAATATALSLAFGG</sequence>
<reference evidence="2" key="1">
    <citation type="submission" date="2021-08" db="EMBL/GenBank/DDBJ databases">
        <authorList>
            <person name="Stevens D.C."/>
        </authorList>
    </citation>
    <scope>NUCLEOTIDE SEQUENCE</scope>
    <source>
        <strain evidence="2">DSM 53165</strain>
    </source>
</reference>
<dbReference type="Proteomes" id="UP001139031">
    <property type="component" value="Unassembled WGS sequence"/>
</dbReference>
<proteinExistence type="predicted"/>
<keyword evidence="1" id="KW-0472">Membrane</keyword>
<feature type="transmembrane region" description="Helical" evidence="1">
    <location>
        <begin position="209"/>
        <end position="235"/>
    </location>
</feature>
<comment type="caution">
    <text evidence="2">The sequence shown here is derived from an EMBL/GenBank/DDBJ whole genome shotgun (WGS) entry which is preliminary data.</text>
</comment>
<evidence type="ECO:0000313" key="2">
    <source>
        <dbReference type="EMBL" id="MBZ5712823.1"/>
    </source>
</evidence>
<evidence type="ECO:0000313" key="3">
    <source>
        <dbReference type="Proteomes" id="UP001139031"/>
    </source>
</evidence>
<organism evidence="2 3">
    <name type="scientific">Nannocystis pusilla</name>
    <dbReference type="NCBI Taxonomy" id="889268"/>
    <lineage>
        <taxon>Bacteria</taxon>
        <taxon>Pseudomonadati</taxon>
        <taxon>Myxococcota</taxon>
        <taxon>Polyangia</taxon>
        <taxon>Nannocystales</taxon>
        <taxon>Nannocystaceae</taxon>
        <taxon>Nannocystis</taxon>
    </lineage>
</organism>